<reference evidence="3" key="1">
    <citation type="submission" date="2024-05" db="EMBL/GenBank/DDBJ databases">
        <title>Herbiconiux sp. A18JL235.</title>
        <authorList>
            <person name="Zhang G."/>
        </authorList>
    </citation>
    <scope>NUCLEOTIDE SEQUENCE</scope>
    <source>
        <strain evidence="3">A18JL235</strain>
        <plasmid evidence="3">unnamed2</plasmid>
    </source>
</reference>
<feature type="domain" description="HTH cro/C1-type" evidence="2">
    <location>
        <begin position="29"/>
        <end position="69"/>
    </location>
</feature>
<name>A0AB39BLS9_9MICO</name>
<dbReference type="AlphaFoldDB" id="A0AB39BLS9"/>
<evidence type="ECO:0000313" key="3">
    <source>
        <dbReference type="EMBL" id="XDI07582.1"/>
    </source>
</evidence>
<feature type="region of interest" description="Disordered" evidence="1">
    <location>
        <begin position="82"/>
        <end position="113"/>
    </location>
</feature>
<feature type="region of interest" description="Disordered" evidence="1">
    <location>
        <begin position="1"/>
        <end position="23"/>
    </location>
</feature>
<dbReference type="EMBL" id="CP162513">
    <property type="protein sequence ID" value="XDI07582.1"/>
    <property type="molecule type" value="Genomic_DNA"/>
</dbReference>
<geneLocation type="plasmid" evidence="3">
    <name>unnamed2</name>
</geneLocation>
<evidence type="ECO:0000256" key="1">
    <source>
        <dbReference type="SAM" id="MobiDB-lite"/>
    </source>
</evidence>
<dbReference type="PROSITE" id="PS50943">
    <property type="entry name" value="HTH_CROC1"/>
    <property type="match status" value="1"/>
</dbReference>
<dbReference type="InterPro" id="IPR010982">
    <property type="entry name" value="Lambda_DNA-bd_dom_sf"/>
</dbReference>
<dbReference type="SUPFAM" id="SSF47413">
    <property type="entry name" value="lambda repressor-like DNA-binding domains"/>
    <property type="match status" value="1"/>
</dbReference>
<accession>A0AB39BLS9</accession>
<dbReference type="Pfam" id="PF01381">
    <property type="entry name" value="HTH_3"/>
    <property type="match status" value="1"/>
</dbReference>
<proteinExistence type="predicted"/>
<sequence length="113" mass="12202">MVTERNRAIPTGCRHPRETATAAPHVGSVAERVGVTHGLLSQLERGRSNASLRTLYRIAQTLEEGPDSASPLIPALTRAIRQRGTPLNSNPRGDFTTARKIGSRSRTDCASKT</sequence>
<evidence type="ECO:0000259" key="2">
    <source>
        <dbReference type="PROSITE" id="PS50943"/>
    </source>
</evidence>
<protein>
    <submittedName>
        <fullName evidence="3">Helix-turn-helix domain-containing protein</fullName>
    </submittedName>
</protein>
<organism evidence="3">
    <name type="scientific">Herbiconiux sp. A18JL235</name>
    <dbReference type="NCBI Taxonomy" id="3152363"/>
    <lineage>
        <taxon>Bacteria</taxon>
        <taxon>Bacillati</taxon>
        <taxon>Actinomycetota</taxon>
        <taxon>Actinomycetes</taxon>
        <taxon>Micrococcales</taxon>
        <taxon>Microbacteriaceae</taxon>
        <taxon>Herbiconiux</taxon>
    </lineage>
</organism>
<dbReference type="InterPro" id="IPR001387">
    <property type="entry name" value="Cro/C1-type_HTH"/>
</dbReference>
<keyword evidence="3" id="KW-0614">Plasmid</keyword>
<dbReference type="RefSeq" id="WP_368499945.1">
    <property type="nucleotide sequence ID" value="NZ_CP162513.1"/>
</dbReference>
<dbReference type="Gene3D" id="1.10.260.40">
    <property type="entry name" value="lambda repressor-like DNA-binding domains"/>
    <property type="match status" value="1"/>
</dbReference>
<gene>
    <name evidence="3" type="ORF">ABFY20_20220</name>
</gene>
<dbReference type="GO" id="GO:0003677">
    <property type="term" value="F:DNA binding"/>
    <property type="evidence" value="ECO:0007669"/>
    <property type="project" value="InterPro"/>
</dbReference>
<dbReference type="CDD" id="cd00093">
    <property type="entry name" value="HTH_XRE"/>
    <property type="match status" value="1"/>
</dbReference>